<gene>
    <name evidence="8" type="primary">add</name>
    <name evidence="8" type="ORF">H6A20_11315</name>
</gene>
<dbReference type="PANTHER" id="PTHR11409">
    <property type="entry name" value="ADENOSINE DEAMINASE"/>
    <property type="match status" value="1"/>
</dbReference>
<evidence type="ECO:0000256" key="4">
    <source>
        <dbReference type="ARBA" id="ARBA00022723"/>
    </source>
</evidence>
<dbReference type="AlphaFoldDB" id="A0A938XEF1"/>
<accession>A0A938XEF1</accession>
<reference evidence="8" key="2">
    <citation type="journal article" date="2021" name="Sci. Rep.">
        <title>The distribution of antibiotic resistance genes in chicken gut microbiota commensals.</title>
        <authorList>
            <person name="Juricova H."/>
            <person name="Matiasovicova J."/>
            <person name="Kubasova T."/>
            <person name="Cejkova D."/>
            <person name="Rychlik I."/>
        </authorList>
    </citation>
    <scope>NUCLEOTIDE SEQUENCE</scope>
    <source>
        <strain evidence="8">An582</strain>
    </source>
</reference>
<dbReference type="Pfam" id="PF00962">
    <property type="entry name" value="A_deaminase"/>
    <property type="match status" value="1"/>
</dbReference>
<dbReference type="EC" id="3.5.4.4" evidence="3"/>
<keyword evidence="6" id="KW-0862">Zinc</keyword>
<evidence type="ECO:0000256" key="6">
    <source>
        <dbReference type="ARBA" id="ARBA00022833"/>
    </source>
</evidence>
<comment type="caution">
    <text evidence="8">The sequence shown here is derived from an EMBL/GenBank/DDBJ whole genome shotgun (WGS) entry which is preliminary data.</text>
</comment>
<dbReference type="GO" id="GO:0046103">
    <property type="term" value="P:inosine biosynthetic process"/>
    <property type="evidence" value="ECO:0007669"/>
    <property type="project" value="TreeGrafter"/>
</dbReference>
<reference evidence="8" key="1">
    <citation type="submission" date="2020-08" db="EMBL/GenBank/DDBJ databases">
        <authorList>
            <person name="Cejkova D."/>
            <person name="Kubasova T."/>
            <person name="Jahodarova E."/>
            <person name="Rychlik I."/>
        </authorList>
    </citation>
    <scope>NUCLEOTIDE SEQUENCE</scope>
    <source>
        <strain evidence="8">An582</strain>
    </source>
</reference>
<evidence type="ECO:0000256" key="5">
    <source>
        <dbReference type="ARBA" id="ARBA00022801"/>
    </source>
</evidence>
<dbReference type="GO" id="GO:0006154">
    <property type="term" value="P:adenosine catabolic process"/>
    <property type="evidence" value="ECO:0007669"/>
    <property type="project" value="TreeGrafter"/>
</dbReference>
<dbReference type="GO" id="GO:0004000">
    <property type="term" value="F:adenosine deaminase activity"/>
    <property type="evidence" value="ECO:0007669"/>
    <property type="project" value="TreeGrafter"/>
</dbReference>
<feature type="domain" description="Adenosine deaminase" evidence="7">
    <location>
        <begin position="10"/>
        <end position="325"/>
    </location>
</feature>
<dbReference type="Gene3D" id="3.20.20.140">
    <property type="entry name" value="Metal-dependent hydrolases"/>
    <property type="match status" value="1"/>
</dbReference>
<evidence type="ECO:0000256" key="3">
    <source>
        <dbReference type="ARBA" id="ARBA00012784"/>
    </source>
</evidence>
<evidence type="ECO:0000313" key="9">
    <source>
        <dbReference type="Proteomes" id="UP000705508"/>
    </source>
</evidence>
<dbReference type="InterPro" id="IPR032466">
    <property type="entry name" value="Metal_Hydrolase"/>
</dbReference>
<evidence type="ECO:0000256" key="2">
    <source>
        <dbReference type="ARBA" id="ARBA00006676"/>
    </source>
</evidence>
<dbReference type="PANTHER" id="PTHR11409:SF43">
    <property type="entry name" value="ADENOSINE DEAMINASE"/>
    <property type="match status" value="1"/>
</dbReference>
<proteinExistence type="inferred from homology"/>
<dbReference type="GO" id="GO:0043103">
    <property type="term" value="P:hypoxanthine salvage"/>
    <property type="evidence" value="ECO:0007669"/>
    <property type="project" value="TreeGrafter"/>
</dbReference>
<evidence type="ECO:0000259" key="7">
    <source>
        <dbReference type="Pfam" id="PF00962"/>
    </source>
</evidence>
<name>A0A938XEF1_9CLOT</name>
<dbReference type="SUPFAM" id="SSF51556">
    <property type="entry name" value="Metallo-dependent hydrolases"/>
    <property type="match status" value="1"/>
</dbReference>
<evidence type="ECO:0000256" key="1">
    <source>
        <dbReference type="ARBA" id="ARBA00001947"/>
    </source>
</evidence>
<organism evidence="8 9">
    <name type="scientific">Mordavella massiliensis</name>
    <dbReference type="NCBI Taxonomy" id="1871024"/>
    <lineage>
        <taxon>Bacteria</taxon>
        <taxon>Bacillati</taxon>
        <taxon>Bacillota</taxon>
        <taxon>Clostridia</taxon>
        <taxon>Eubacteriales</taxon>
        <taxon>Clostridiaceae</taxon>
        <taxon>Mordavella</taxon>
    </lineage>
</organism>
<evidence type="ECO:0000313" key="8">
    <source>
        <dbReference type="EMBL" id="MBM6949234.1"/>
    </source>
</evidence>
<dbReference type="Proteomes" id="UP000705508">
    <property type="component" value="Unassembled WGS sequence"/>
</dbReference>
<dbReference type="EMBL" id="JACJKS010000020">
    <property type="protein sequence ID" value="MBM6949234.1"/>
    <property type="molecule type" value="Genomic_DNA"/>
</dbReference>
<keyword evidence="5 8" id="KW-0378">Hydrolase</keyword>
<protein>
    <recommendedName>
        <fullName evidence="3">adenosine deaminase</fullName>
        <ecNumber evidence="3">3.5.4.4</ecNumber>
    </recommendedName>
</protein>
<sequence length="329" mass="36424">MKGSRWQSAPKVELHCHLDGSLSRAFVESRLGRAVPIRELQVEPDCRSLPQYLEKFDLPLACLQDEEGLQGAGYDFIRSVSGEHVRYAEVRFAPSLSAHGDLTCGRVIRAVLEGLERGRQDFGTEYNVIVCAMRGQAFEQNLSMLRAAREFLGQGVCAADLAGNEAAWPMSEYRELFAEARKMGMPFTIHAGECGSAANIRDALDAGAARIGHGIAMRGQDALKALCRERGTGIEMCPVSNLQTRAVERPEDYPLREFLDAGLKVTVNTDNRTVSGSTLSGELAFVQEMYGIREEEIFLLLKNAVDVSFADDSVKQKLYRELADWKEGR</sequence>
<dbReference type="GO" id="GO:0005829">
    <property type="term" value="C:cytosol"/>
    <property type="evidence" value="ECO:0007669"/>
    <property type="project" value="TreeGrafter"/>
</dbReference>
<comment type="similarity">
    <text evidence="2">Belongs to the metallo-dependent hydrolases superfamily. Adenosine and AMP deaminases family.</text>
</comment>
<dbReference type="InterPro" id="IPR001365">
    <property type="entry name" value="A_deaminase_dom"/>
</dbReference>
<dbReference type="InterPro" id="IPR006330">
    <property type="entry name" value="Ado/ade_deaminase"/>
</dbReference>
<dbReference type="NCBIfam" id="TIGR01430">
    <property type="entry name" value="aden_deam"/>
    <property type="match status" value="1"/>
</dbReference>
<keyword evidence="4" id="KW-0479">Metal-binding</keyword>
<dbReference type="GO" id="GO:0046872">
    <property type="term" value="F:metal ion binding"/>
    <property type="evidence" value="ECO:0007669"/>
    <property type="project" value="UniProtKB-KW"/>
</dbReference>
<comment type="cofactor">
    <cofactor evidence="1">
        <name>Zn(2+)</name>
        <dbReference type="ChEBI" id="CHEBI:29105"/>
    </cofactor>
</comment>